<proteinExistence type="predicted"/>
<keyword evidence="2" id="KW-1185">Reference proteome</keyword>
<dbReference type="NCBIfam" id="NF047593">
    <property type="entry name" value="IS66_ISAeme5_TnpA"/>
    <property type="match status" value="1"/>
</dbReference>
<dbReference type="EMBL" id="CP001734">
    <property type="protein sequence ID" value="ACV67937.1"/>
    <property type="molecule type" value="Genomic_DNA"/>
</dbReference>
<evidence type="ECO:0000313" key="2">
    <source>
        <dbReference type="Proteomes" id="UP000001052"/>
    </source>
</evidence>
<dbReference type="AlphaFoldDB" id="C8WZ21"/>
<dbReference type="RefSeq" id="WP_015751095.1">
    <property type="nucleotide sequence ID" value="NC_013223.1"/>
</dbReference>
<dbReference type="KEGG" id="drt:Dret_0644"/>
<protein>
    <submittedName>
        <fullName evidence="1">Transposase orf1 for insertion sequence element</fullName>
    </submittedName>
</protein>
<dbReference type="OrthoDB" id="8526851at2"/>
<sequence>MDDHSQGDKQNVSSTAEYWLEHIRKWKESGLSKAEYCRQNELTKHRFYYRCQRLQRVAPEEGTAVALPFQASDLVSSRSSLTITVGERFHVAVGGDFHPPVLQKLIQTLEQMP</sequence>
<organism evidence="1 2">
    <name type="scientific">Desulfohalobium retbaense (strain ATCC 49708 / DSM 5692 / JCM 16813 / HR100)</name>
    <dbReference type="NCBI Taxonomy" id="485915"/>
    <lineage>
        <taxon>Bacteria</taxon>
        <taxon>Pseudomonadati</taxon>
        <taxon>Thermodesulfobacteriota</taxon>
        <taxon>Desulfovibrionia</taxon>
        <taxon>Desulfovibrionales</taxon>
        <taxon>Desulfohalobiaceae</taxon>
        <taxon>Desulfohalobium</taxon>
    </lineage>
</organism>
<gene>
    <name evidence="1" type="ordered locus">Dret_0644</name>
</gene>
<evidence type="ECO:0000313" key="1">
    <source>
        <dbReference type="EMBL" id="ACV67937.1"/>
    </source>
</evidence>
<accession>C8WZ21</accession>
<name>C8WZ21_DESRD</name>
<dbReference type="Proteomes" id="UP000001052">
    <property type="component" value="Chromosome"/>
</dbReference>
<dbReference type="eggNOG" id="COG2963">
    <property type="taxonomic scope" value="Bacteria"/>
</dbReference>
<dbReference type="STRING" id="485915.Dret_0644"/>
<reference evidence="2" key="1">
    <citation type="submission" date="2009-09" db="EMBL/GenBank/DDBJ databases">
        <title>The complete chromosome of Desulfohalobium retbaense DSM 5692.</title>
        <authorList>
            <consortium name="US DOE Joint Genome Institute (JGI-PGF)"/>
            <person name="Lucas S."/>
            <person name="Copeland A."/>
            <person name="Lapidus A."/>
            <person name="Glavina del Rio T."/>
            <person name="Dalin E."/>
            <person name="Tice H."/>
            <person name="Bruce D."/>
            <person name="Goodwin L."/>
            <person name="Pitluck S."/>
            <person name="Kyrpides N."/>
            <person name="Mavromatis K."/>
            <person name="Ivanova N."/>
            <person name="Mikhailova N."/>
            <person name="Munk A.C."/>
            <person name="Brettin T."/>
            <person name="Detter J.C."/>
            <person name="Han C."/>
            <person name="Tapia R."/>
            <person name="Larimer F."/>
            <person name="Land M."/>
            <person name="Hauser L."/>
            <person name="Markowitz V."/>
            <person name="Cheng J.-F."/>
            <person name="Hugenholtz P."/>
            <person name="Woyke T."/>
            <person name="Wu D."/>
            <person name="Spring S."/>
            <person name="Klenk H.-P."/>
            <person name="Eisen J.A."/>
        </authorList>
    </citation>
    <scope>NUCLEOTIDE SEQUENCE [LARGE SCALE GENOMIC DNA]</scope>
    <source>
        <strain evidence="2">DSM 5692</strain>
    </source>
</reference>
<reference evidence="1 2" key="2">
    <citation type="journal article" date="2010" name="Stand. Genomic Sci.">
        <title>Complete genome sequence of Desulfohalobium retbaense type strain (HR(100)).</title>
        <authorList>
            <person name="Spring S."/>
            <person name="Nolan M."/>
            <person name="Lapidus A."/>
            <person name="Glavina Del Rio T."/>
            <person name="Copeland A."/>
            <person name="Tice H."/>
            <person name="Cheng J.F."/>
            <person name="Lucas S."/>
            <person name="Land M."/>
            <person name="Chen F."/>
            <person name="Bruce D."/>
            <person name="Goodwin L."/>
            <person name="Pitluck S."/>
            <person name="Ivanova N."/>
            <person name="Mavromatis K."/>
            <person name="Mikhailova N."/>
            <person name="Pati A."/>
            <person name="Chen A."/>
            <person name="Palaniappan K."/>
            <person name="Hauser L."/>
            <person name="Chang Y.J."/>
            <person name="Jeffries C.D."/>
            <person name="Munk C."/>
            <person name="Kiss H."/>
            <person name="Chain P."/>
            <person name="Han C."/>
            <person name="Brettin T."/>
            <person name="Detter J.C."/>
            <person name="Schuler E."/>
            <person name="Goker M."/>
            <person name="Rohde M."/>
            <person name="Bristow J."/>
            <person name="Eisen J.A."/>
            <person name="Markowitz V."/>
            <person name="Hugenholtz P."/>
            <person name="Kyrpides N.C."/>
            <person name="Klenk H.P."/>
        </authorList>
    </citation>
    <scope>NUCLEOTIDE SEQUENCE [LARGE SCALE GENOMIC DNA]</scope>
    <source>
        <strain evidence="1 2">DSM 5692</strain>
    </source>
</reference>
<dbReference type="HOGENOM" id="CLU_151804_3_0_7"/>